<keyword evidence="11" id="KW-1185">Reference proteome</keyword>
<evidence type="ECO:0000256" key="3">
    <source>
        <dbReference type="ARBA" id="ARBA00022454"/>
    </source>
</evidence>
<evidence type="ECO:0000256" key="5">
    <source>
        <dbReference type="ARBA" id="ARBA00022679"/>
    </source>
</evidence>
<protein>
    <recommendedName>
        <fullName evidence="9">SET domain-containing protein</fullName>
    </recommendedName>
</protein>
<dbReference type="Pfam" id="PF00856">
    <property type="entry name" value="SET"/>
    <property type="match status" value="1"/>
</dbReference>
<dbReference type="OrthoDB" id="422362at2759"/>
<dbReference type="GO" id="GO:0005634">
    <property type="term" value="C:nucleus"/>
    <property type="evidence" value="ECO:0007669"/>
    <property type="project" value="UniProtKB-SubCell"/>
</dbReference>
<dbReference type="SUPFAM" id="SSF82199">
    <property type="entry name" value="SET domain"/>
    <property type="match status" value="1"/>
</dbReference>
<dbReference type="PROSITE" id="PS50280">
    <property type="entry name" value="SET"/>
    <property type="match status" value="1"/>
</dbReference>
<dbReference type="STRING" id="947166.A0A1D1WC35"/>
<evidence type="ECO:0000259" key="9">
    <source>
        <dbReference type="PROSITE" id="PS50280"/>
    </source>
</evidence>
<dbReference type="AlphaFoldDB" id="A0A1D1WC35"/>
<dbReference type="InterPro" id="IPR001214">
    <property type="entry name" value="SET_dom"/>
</dbReference>
<evidence type="ECO:0000256" key="6">
    <source>
        <dbReference type="ARBA" id="ARBA00022691"/>
    </source>
</evidence>
<comment type="subcellular location">
    <subcellularLocation>
        <location evidence="2">Chromosome</location>
    </subcellularLocation>
    <subcellularLocation>
        <location evidence="1">Nucleus</location>
    </subcellularLocation>
</comment>
<organism evidence="10 11">
    <name type="scientific">Ramazzottius varieornatus</name>
    <name type="common">Water bear</name>
    <name type="synonym">Tardigrade</name>
    <dbReference type="NCBI Taxonomy" id="947166"/>
    <lineage>
        <taxon>Eukaryota</taxon>
        <taxon>Metazoa</taxon>
        <taxon>Ecdysozoa</taxon>
        <taxon>Tardigrada</taxon>
        <taxon>Eutardigrada</taxon>
        <taxon>Parachela</taxon>
        <taxon>Hypsibioidea</taxon>
        <taxon>Ramazzottiidae</taxon>
        <taxon>Ramazzottius</taxon>
    </lineage>
</organism>
<dbReference type="EMBL" id="BDGG01000024">
    <property type="protein sequence ID" value="GAV09639.1"/>
    <property type="molecule type" value="Genomic_DNA"/>
</dbReference>
<gene>
    <name evidence="10" type="primary">RvY_19143-1</name>
    <name evidence="10" type="synonym">RvY_19143.1</name>
    <name evidence="10" type="ORF">RvY_19143</name>
</gene>
<evidence type="ECO:0000313" key="10">
    <source>
        <dbReference type="EMBL" id="GAV09639.1"/>
    </source>
</evidence>
<dbReference type="GO" id="GO:0008168">
    <property type="term" value="F:methyltransferase activity"/>
    <property type="evidence" value="ECO:0007669"/>
    <property type="project" value="UniProtKB-KW"/>
</dbReference>
<reference evidence="10 11" key="1">
    <citation type="journal article" date="2016" name="Nat. Commun.">
        <title>Extremotolerant tardigrade genome and improved radiotolerance of human cultured cells by tardigrade-unique protein.</title>
        <authorList>
            <person name="Hashimoto T."/>
            <person name="Horikawa D.D."/>
            <person name="Saito Y."/>
            <person name="Kuwahara H."/>
            <person name="Kozuka-Hata H."/>
            <person name="Shin-I T."/>
            <person name="Minakuchi Y."/>
            <person name="Ohishi K."/>
            <person name="Motoyama A."/>
            <person name="Aizu T."/>
            <person name="Enomoto A."/>
            <person name="Kondo K."/>
            <person name="Tanaka S."/>
            <person name="Hara Y."/>
            <person name="Koshikawa S."/>
            <person name="Sagara H."/>
            <person name="Miura T."/>
            <person name="Yokobori S."/>
            <person name="Miyagawa K."/>
            <person name="Suzuki Y."/>
            <person name="Kubo T."/>
            <person name="Oyama M."/>
            <person name="Kohara Y."/>
            <person name="Fujiyama A."/>
            <person name="Arakawa K."/>
            <person name="Katayama T."/>
            <person name="Toyoda A."/>
            <person name="Kunieda T."/>
        </authorList>
    </citation>
    <scope>NUCLEOTIDE SEQUENCE [LARGE SCALE GENOMIC DNA]</scope>
    <source>
        <strain evidence="10 11">YOKOZUNA-1</strain>
    </source>
</reference>
<dbReference type="GO" id="GO:0005694">
    <property type="term" value="C:chromosome"/>
    <property type="evidence" value="ECO:0007669"/>
    <property type="project" value="UniProtKB-SubCell"/>
</dbReference>
<keyword evidence="5" id="KW-0808">Transferase</keyword>
<evidence type="ECO:0000256" key="8">
    <source>
        <dbReference type="SAM" id="MobiDB-lite"/>
    </source>
</evidence>
<keyword evidence="4" id="KW-0489">Methyltransferase</keyword>
<feature type="domain" description="SET" evidence="9">
    <location>
        <begin position="155"/>
        <end position="241"/>
    </location>
</feature>
<keyword evidence="7" id="KW-0539">Nucleus</keyword>
<dbReference type="InterPro" id="IPR046341">
    <property type="entry name" value="SET_dom_sf"/>
</dbReference>
<evidence type="ECO:0000256" key="2">
    <source>
        <dbReference type="ARBA" id="ARBA00004286"/>
    </source>
</evidence>
<dbReference type="Proteomes" id="UP000186922">
    <property type="component" value="Unassembled WGS sequence"/>
</dbReference>
<evidence type="ECO:0000256" key="4">
    <source>
        <dbReference type="ARBA" id="ARBA00022603"/>
    </source>
</evidence>
<feature type="compositionally biased region" description="Acidic residues" evidence="8">
    <location>
        <begin position="35"/>
        <end position="59"/>
    </location>
</feature>
<feature type="region of interest" description="Disordered" evidence="8">
    <location>
        <begin position="1"/>
        <end position="101"/>
    </location>
</feature>
<evidence type="ECO:0000256" key="7">
    <source>
        <dbReference type="ARBA" id="ARBA00023242"/>
    </source>
</evidence>
<sequence length="241" mass="26468">MSLSSSIPHNSSSPRAVSYLDRPSQGTVASQGCAADDEEEDDDDCDGDGEDSSGDESGTESDKAFELIADNDWGELVNRKKRKKRGGSSDSETSGDQICDCPEDMPARCGDNPTGNQYSNRHVMKEECPNDCKDLKNNPPRHCNNRDLRDVHKWAKVDVVDHPDGDKMVVAKEVIPRGKIIGSYHGEVIDATEKKKRLRKGANGCYIMQLHSATNHGGPFFVDARKKGGTMRFVNHSCDPN</sequence>
<accession>A0A1D1WC35</accession>
<evidence type="ECO:0000313" key="11">
    <source>
        <dbReference type="Proteomes" id="UP000186922"/>
    </source>
</evidence>
<proteinExistence type="predicted"/>
<dbReference type="InterPro" id="IPR050777">
    <property type="entry name" value="SET2_Histone-Lys_MeTrsfase"/>
</dbReference>
<evidence type="ECO:0000256" key="1">
    <source>
        <dbReference type="ARBA" id="ARBA00004123"/>
    </source>
</evidence>
<dbReference type="Gene3D" id="2.170.270.10">
    <property type="entry name" value="SET domain"/>
    <property type="match status" value="1"/>
</dbReference>
<comment type="caution">
    <text evidence="10">The sequence shown here is derived from an EMBL/GenBank/DDBJ whole genome shotgun (WGS) entry which is preliminary data.</text>
</comment>
<keyword evidence="6" id="KW-0949">S-adenosyl-L-methionine</keyword>
<keyword evidence="3" id="KW-0158">Chromosome</keyword>
<name>A0A1D1WC35_RAMVA</name>
<dbReference type="GO" id="GO:0032259">
    <property type="term" value="P:methylation"/>
    <property type="evidence" value="ECO:0007669"/>
    <property type="project" value="UniProtKB-KW"/>
</dbReference>
<feature type="compositionally biased region" description="Low complexity" evidence="8">
    <location>
        <begin position="1"/>
        <end position="13"/>
    </location>
</feature>
<dbReference type="PANTHER" id="PTHR22884">
    <property type="entry name" value="SET DOMAIN PROTEINS"/>
    <property type="match status" value="1"/>
</dbReference>